<feature type="region of interest" description="Disordered" evidence="1">
    <location>
        <begin position="190"/>
        <end position="210"/>
    </location>
</feature>
<proteinExistence type="predicted"/>
<dbReference type="EMBL" id="BK015216">
    <property type="protein sequence ID" value="DAD96381.1"/>
    <property type="molecule type" value="Genomic_DNA"/>
</dbReference>
<sequence length="277" mass="30636">MRKSPSEEGLRLFAQTPVSGVVCVPFVGKQDNAGDNQREKVVDNAVGNQGTENQRLVMVARDNVQEQTFENAQTARNLTEHAENLRDDENADKDVKRNVHERRERVVQHQRGEQNVGTADENLRQRHFERGNVKFDVFDDYGLFVKQRRAEINQQAECGDDRYGQSGQVRNRTFAESVIRCQKIAENNQKETGDQIGKTGKSDHADDFGSVETPARVEPVTDCAAGNDGMAGVVADGKADKSGKNPFPGRQFAADVSQSQKVIRGQGDITAERGHAG</sequence>
<reference evidence="2" key="1">
    <citation type="journal article" date="2021" name="Proc. Natl. Acad. Sci. U.S.A.">
        <title>A Catalog of Tens of Thousands of Viruses from Human Metagenomes Reveals Hidden Associations with Chronic Diseases.</title>
        <authorList>
            <person name="Tisza M.J."/>
            <person name="Buck C.B."/>
        </authorList>
    </citation>
    <scope>NUCLEOTIDE SEQUENCE</scope>
    <source>
        <strain evidence="2">Ctpbe1</strain>
    </source>
</reference>
<accession>A0A8S5NNJ9</accession>
<evidence type="ECO:0000313" key="2">
    <source>
        <dbReference type="EMBL" id="DAD96381.1"/>
    </source>
</evidence>
<organism evidence="2">
    <name type="scientific">Siphoviridae sp. ctpbe1</name>
    <dbReference type="NCBI Taxonomy" id="2826466"/>
    <lineage>
        <taxon>Viruses</taxon>
        <taxon>Duplodnaviria</taxon>
        <taxon>Heunggongvirae</taxon>
        <taxon>Uroviricota</taxon>
        <taxon>Caudoviricetes</taxon>
    </lineage>
</organism>
<protein>
    <submittedName>
        <fullName evidence="2">Uncharacterized protein</fullName>
    </submittedName>
</protein>
<feature type="region of interest" description="Disordered" evidence="1">
    <location>
        <begin position="234"/>
        <end position="277"/>
    </location>
</feature>
<name>A0A8S5NNJ9_9CAUD</name>
<evidence type="ECO:0000256" key="1">
    <source>
        <dbReference type="SAM" id="MobiDB-lite"/>
    </source>
</evidence>